<evidence type="ECO:0000313" key="2">
    <source>
        <dbReference type="Proteomes" id="UP000675653"/>
    </source>
</evidence>
<dbReference type="SUPFAM" id="SSF160424">
    <property type="entry name" value="BH3703-like"/>
    <property type="match status" value="1"/>
</dbReference>
<reference evidence="1 2" key="1">
    <citation type="submission" date="2021-04" db="EMBL/GenBank/DDBJ databases">
        <title>Draft Genome of Aeromonas popoffii ID682, isolated from a natural water source in Idaho.</title>
        <authorList>
            <person name="Testerman T."/>
            <person name="Graf J."/>
        </authorList>
    </citation>
    <scope>NUCLEOTIDE SEQUENCE [LARGE SCALE GENOMIC DNA]</scope>
    <source>
        <strain evidence="1 2">ID682</strain>
    </source>
</reference>
<keyword evidence="2" id="KW-1185">Reference proteome</keyword>
<dbReference type="EMBL" id="JAGRZL010000014">
    <property type="protein sequence ID" value="MBR7628465.1"/>
    <property type="molecule type" value="Genomic_DNA"/>
</dbReference>
<sequence>MTDQEIYQKIGQLLVDAGPLGAKTIVVRAEIFPEGDGGKYEFDYIDDTCELNWFDPDGRAVGDLTELLVKLRKYFITNELTAGIGIWSGCEICLAVEKMKLSVEFIYDVQDRMLD</sequence>
<dbReference type="Proteomes" id="UP000675653">
    <property type="component" value="Unassembled WGS sequence"/>
</dbReference>
<name>A0ABS5GMU3_9GAMM</name>
<dbReference type="InterPro" id="IPR036170">
    <property type="entry name" value="YezG-like_sf"/>
</dbReference>
<organism evidence="1 2">
    <name type="scientific">Aeromonas popoffii</name>
    <dbReference type="NCBI Taxonomy" id="70856"/>
    <lineage>
        <taxon>Bacteria</taxon>
        <taxon>Pseudomonadati</taxon>
        <taxon>Pseudomonadota</taxon>
        <taxon>Gammaproteobacteria</taxon>
        <taxon>Aeromonadales</taxon>
        <taxon>Aeromonadaceae</taxon>
        <taxon>Aeromonas</taxon>
    </lineage>
</organism>
<dbReference type="RefSeq" id="WP_212512945.1">
    <property type="nucleotide sequence ID" value="NZ_CAWQDX010000035.1"/>
</dbReference>
<accession>A0ABS5GMU3</accession>
<proteinExistence type="predicted"/>
<gene>
    <name evidence="1" type="ORF">KAT72_05315</name>
</gene>
<evidence type="ECO:0000313" key="1">
    <source>
        <dbReference type="EMBL" id="MBR7628465.1"/>
    </source>
</evidence>
<protein>
    <submittedName>
        <fullName evidence="1">Uncharacterized protein</fullName>
    </submittedName>
</protein>
<comment type="caution">
    <text evidence="1">The sequence shown here is derived from an EMBL/GenBank/DDBJ whole genome shotgun (WGS) entry which is preliminary data.</text>
</comment>